<dbReference type="SUPFAM" id="SSF55073">
    <property type="entry name" value="Nucleotide cyclase"/>
    <property type="match status" value="1"/>
</dbReference>
<dbReference type="SUPFAM" id="SSF55781">
    <property type="entry name" value="GAF domain-like"/>
    <property type="match status" value="2"/>
</dbReference>
<dbReference type="Pfam" id="PF13185">
    <property type="entry name" value="GAF_2"/>
    <property type="match status" value="2"/>
</dbReference>
<dbReference type="Gene3D" id="3.30.70.270">
    <property type="match status" value="1"/>
</dbReference>
<organism evidence="3 4">
    <name type="scientific">Cognatilysobacter bugurensis</name>
    <dbReference type="NCBI Taxonomy" id="543356"/>
    <lineage>
        <taxon>Bacteria</taxon>
        <taxon>Pseudomonadati</taxon>
        <taxon>Pseudomonadota</taxon>
        <taxon>Gammaproteobacteria</taxon>
        <taxon>Lysobacterales</taxon>
        <taxon>Lysobacteraceae</taxon>
        <taxon>Cognatilysobacter</taxon>
    </lineage>
</organism>
<protein>
    <submittedName>
        <fullName evidence="3">Bifunctional diguanylate cyclase/phosphodiesterase</fullName>
    </submittedName>
</protein>
<dbReference type="InterPro" id="IPR043128">
    <property type="entry name" value="Rev_trsase/Diguanyl_cyclase"/>
</dbReference>
<evidence type="ECO:0000313" key="3">
    <source>
        <dbReference type="EMBL" id="GHA79091.1"/>
    </source>
</evidence>
<reference evidence="3" key="2">
    <citation type="submission" date="2020-09" db="EMBL/GenBank/DDBJ databases">
        <authorList>
            <person name="Sun Q."/>
            <person name="Kim S."/>
        </authorList>
    </citation>
    <scope>NUCLEOTIDE SEQUENCE</scope>
    <source>
        <strain evidence="3">KCTC 23077</strain>
    </source>
</reference>
<dbReference type="CDD" id="cd01949">
    <property type="entry name" value="GGDEF"/>
    <property type="match status" value="1"/>
</dbReference>
<gene>
    <name evidence="3" type="ORF">GCM10007067_15680</name>
</gene>
<dbReference type="InterPro" id="IPR035919">
    <property type="entry name" value="EAL_sf"/>
</dbReference>
<dbReference type="Proteomes" id="UP000646426">
    <property type="component" value="Unassembled WGS sequence"/>
</dbReference>
<dbReference type="InterPro" id="IPR029787">
    <property type="entry name" value="Nucleotide_cyclase"/>
</dbReference>
<dbReference type="Pfam" id="PF00990">
    <property type="entry name" value="GGDEF"/>
    <property type="match status" value="1"/>
</dbReference>
<comment type="caution">
    <text evidence="3">The sequence shown here is derived from an EMBL/GenBank/DDBJ whole genome shotgun (WGS) entry which is preliminary data.</text>
</comment>
<sequence length="964" mass="107113">MRLPVTGNALAPERRAGRLLKRLLGAADMRTFAVQVADFLDAEGLTGILVGWRGNATPLRAHDATAVRAGDVALADLALATDGWALDESRQRVACAIHQGAGDEGFGLICDGSAASREHVEDLCELLGPLAETMFEKCRMADSMHQLEKSEQLQSALFTIADMASSDMELGAMLRALHAIVGRFMYADNFYIALFDEQQDALRFIYLKDTTDPLVRDANEFIPMAEMAGGLTWHLIRDGKPLMGSPEDIRGQVSGPTREIGMECFDWLGVPAIVGDKVRGVLVVQSYIKRPRYTAADQALLTYVGSHILTAVDRKLAQEELETRVQQRTEELQRSVLIQKALFRIAELSHTTAHLDEFYGAVHRVVGEFLDARNFYIAMLSDDGSTVHFPYFVDQFGSTAQARPAGIGVTEFGMRHGKPLLLDMRDASTIEWIAALERSGELLITGRDCVAWFGVPLVVGERAVGLLAVQSYTDGVGFTERDCELLTFISYQIANGLERQRAAAELLHAYADLERRVAARTVELSEQISVRERIEQRLKHQVLHDSLTGLPNRAYLREQLVWAMSQRSRDSAFSFAVLFVDLDRFKVINDSVGHLVGDALLQEVGSRLSRCVRGGRDMVSRLGGDEFAIYMEVDATDGCVRMAQRVLDSLREPVRVEGKELFTGASVGIAMCAPHYSSPEDILRDADIAMYRAKSGGRHRYELFDTRLHDQALTLLETESDLRRGATRQEFLPYFQPIVRLKDGSIVGYEALMRWNHPEKGILAPGAFLHVAEASGMMETLDWHIFEHAMRVIPKLLAPGQYVNLNFSARHFRSPDIDERFIALINECGVKPGQVRIEVTEGALLENPEQIGAVFRRLHERGVEIALDDFGTGYSSLSYLHRFNMHTLKIDRSFIGDLQANEQRSSTAIVRAIMALSSSQGMEVVAEGIETEEQRAALLSLGCTLGQGYFFARPQSLESLLAAR</sequence>
<dbReference type="SMART" id="SM00065">
    <property type="entry name" value="GAF"/>
    <property type="match status" value="2"/>
</dbReference>
<dbReference type="EMBL" id="BMYD01000002">
    <property type="protein sequence ID" value="GHA79091.1"/>
    <property type="molecule type" value="Genomic_DNA"/>
</dbReference>
<dbReference type="SMART" id="SM00267">
    <property type="entry name" value="GGDEF"/>
    <property type="match status" value="1"/>
</dbReference>
<dbReference type="Gene3D" id="3.30.450.40">
    <property type="match status" value="2"/>
</dbReference>
<reference evidence="3" key="1">
    <citation type="journal article" date="2014" name="Int. J. Syst. Evol. Microbiol.">
        <title>Complete genome sequence of Corynebacterium casei LMG S-19264T (=DSM 44701T), isolated from a smear-ripened cheese.</title>
        <authorList>
            <consortium name="US DOE Joint Genome Institute (JGI-PGF)"/>
            <person name="Walter F."/>
            <person name="Albersmeier A."/>
            <person name="Kalinowski J."/>
            <person name="Ruckert C."/>
        </authorList>
    </citation>
    <scope>NUCLEOTIDE SEQUENCE</scope>
    <source>
        <strain evidence="3">KCTC 23077</strain>
    </source>
</reference>
<evidence type="ECO:0000313" key="4">
    <source>
        <dbReference type="Proteomes" id="UP000646426"/>
    </source>
</evidence>
<dbReference type="GO" id="GO:0071111">
    <property type="term" value="F:cyclic-guanylate-specific phosphodiesterase activity"/>
    <property type="evidence" value="ECO:0007669"/>
    <property type="project" value="InterPro"/>
</dbReference>
<dbReference type="PROSITE" id="PS50883">
    <property type="entry name" value="EAL"/>
    <property type="match status" value="1"/>
</dbReference>
<dbReference type="SUPFAM" id="SSF141868">
    <property type="entry name" value="EAL domain-like"/>
    <property type="match status" value="1"/>
</dbReference>
<dbReference type="PANTHER" id="PTHR33121">
    <property type="entry name" value="CYCLIC DI-GMP PHOSPHODIESTERASE PDEF"/>
    <property type="match status" value="1"/>
</dbReference>
<name>A0A918W7Y8_9GAMM</name>
<dbReference type="InterPro" id="IPR003018">
    <property type="entry name" value="GAF"/>
</dbReference>
<evidence type="ECO:0000259" key="2">
    <source>
        <dbReference type="PROSITE" id="PS50887"/>
    </source>
</evidence>
<dbReference type="AlphaFoldDB" id="A0A918W7Y8"/>
<proteinExistence type="predicted"/>
<dbReference type="CDD" id="cd01948">
    <property type="entry name" value="EAL"/>
    <property type="match status" value="1"/>
</dbReference>
<keyword evidence="4" id="KW-1185">Reference proteome</keyword>
<evidence type="ECO:0000259" key="1">
    <source>
        <dbReference type="PROSITE" id="PS50883"/>
    </source>
</evidence>
<dbReference type="PROSITE" id="PS50887">
    <property type="entry name" value="GGDEF"/>
    <property type="match status" value="1"/>
</dbReference>
<dbReference type="Pfam" id="PF00563">
    <property type="entry name" value="EAL"/>
    <property type="match status" value="1"/>
</dbReference>
<dbReference type="InterPro" id="IPR000160">
    <property type="entry name" value="GGDEF_dom"/>
</dbReference>
<dbReference type="SMART" id="SM00052">
    <property type="entry name" value="EAL"/>
    <property type="match status" value="1"/>
</dbReference>
<dbReference type="InterPro" id="IPR029016">
    <property type="entry name" value="GAF-like_dom_sf"/>
</dbReference>
<dbReference type="InterPro" id="IPR001633">
    <property type="entry name" value="EAL_dom"/>
</dbReference>
<dbReference type="InterPro" id="IPR050706">
    <property type="entry name" value="Cyclic-di-GMP_PDE-like"/>
</dbReference>
<feature type="domain" description="EAL" evidence="1">
    <location>
        <begin position="715"/>
        <end position="964"/>
    </location>
</feature>
<dbReference type="NCBIfam" id="TIGR00254">
    <property type="entry name" value="GGDEF"/>
    <property type="match status" value="1"/>
</dbReference>
<dbReference type="PANTHER" id="PTHR33121:SF70">
    <property type="entry name" value="SIGNALING PROTEIN YKOW"/>
    <property type="match status" value="1"/>
</dbReference>
<accession>A0A918W7Y8</accession>
<feature type="domain" description="GGDEF" evidence="2">
    <location>
        <begin position="573"/>
        <end position="706"/>
    </location>
</feature>
<dbReference type="Gene3D" id="3.20.20.450">
    <property type="entry name" value="EAL domain"/>
    <property type="match status" value="1"/>
</dbReference>